<sequence>MSNPIEKNRILKPYKTNIKAIISNSIKCFFIKGGVGCIYDQ</sequence>
<name>A0A8S1VJE0_PAROT</name>
<accession>A0A8S1VJE0</accession>
<dbReference type="Proteomes" id="UP000683925">
    <property type="component" value="Unassembled WGS sequence"/>
</dbReference>
<proteinExistence type="predicted"/>
<dbReference type="EMBL" id="CAJJDP010000067">
    <property type="protein sequence ID" value="CAD8177340.1"/>
    <property type="molecule type" value="Genomic_DNA"/>
</dbReference>
<protein>
    <submittedName>
        <fullName evidence="1">Uncharacterized protein</fullName>
    </submittedName>
</protein>
<gene>
    <name evidence="1" type="ORF">POCTA_138.1.T0680259</name>
</gene>
<keyword evidence="2" id="KW-1185">Reference proteome</keyword>
<organism evidence="1 2">
    <name type="scientific">Paramecium octaurelia</name>
    <dbReference type="NCBI Taxonomy" id="43137"/>
    <lineage>
        <taxon>Eukaryota</taxon>
        <taxon>Sar</taxon>
        <taxon>Alveolata</taxon>
        <taxon>Ciliophora</taxon>
        <taxon>Intramacronucleata</taxon>
        <taxon>Oligohymenophorea</taxon>
        <taxon>Peniculida</taxon>
        <taxon>Parameciidae</taxon>
        <taxon>Paramecium</taxon>
    </lineage>
</organism>
<dbReference type="AlphaFoldDB" id="A0A8S1VJE0"/>
<evidence type="ECO:0000313" key="1">
    <source>
        <dbReference type="EMBL" id="CAD8177340.1"/>
    </source>
</evidence>
<comment type="caution">
    <text evidence="1">The sequence shown here is derived from an EMBL/GenBank/DDBJ whole genome shotgun (WGS) entry which is preliminary data.</text>
</comment>
<evidence type="ECO:0000313" key="2">
    <source>
        <dbReference type="Proteomes" id="UP000683925"/>
    </source>
</evidence>
<reference evidence="1" key="1">
    <citation type="submission" date="2021-01" db="EMBL/GenBank/DDBJ databases">
        <authorList>
            <consortium name="Genoscope - CEA"/>
            <person name="William W."/>
        </authorList>
    </citation>
    <scope>NUCLEOTIDE SEQUENCE</scope>
</reference>